<gene>
    <name evidence="2" type="primary">106065797</name>
</gene>
<protein>
    <submittedName>
        <fullName evidence="2">Uncharacterized protein</fullName>
    </submittedName>
</protein>
<feature type="compositionally biased region" description="Polar residues" evidence="1">
    <location>
        <begin position="1"/>
        <end position="23"/>
    </location>
</feature>
<name>A0A2C9JS50_BIOGL</name>
<dbReference type="VEuPathDB" id="VectorBase:BGLB007150"/>
<evidence type="ECO:0000313" key="3">
    <source>
        <dbReference type="Proteomes" id="UP000076420"/>
    </source>
</evidence>
<sequence>MESNGSSATSLQSPFTENVSQPADESEEAQAEQNIDTPEPPKTPETVVVEPPYNAPPINFIIISIGEKSLLVNVSCRKANFIDFVKIKCRLHIRDFDMCDLQGRLVGLLNLTDYHFVDHLFEAGQMYVPCELDTKILTEVTEVRPCFPDWEIYHPELAALLQNSVKVSRKGSRGQSEASDKRDLKKKQNALFKKNSFHK</sequence>
<feature type="region of interest" description="Disordered" evidence="1">
    <location>
        <begin position="168"/>
        <end position="199"/>
    </location>
</feature>
<reference evidence="2" key="1">
    <citation type="submission" date="2020-05" db="UniProtKB">
        <authorList>
            <consortium name="EnsemblMetazoa"/>
        </authorList>
    </citation>
    <scope>IDENTIFICATION</scope>
    <source>
        <strain evidence="2">BB02</strain>
    </source>
</reference>
<dbReference type="VEuPathDB" id="VectorBase:BGLAX_030130"/>
<accession>A0A2C9JS50</accession>
<evidence type="ECO:0000313" key="2">
    <source>
        <dbReference type="EnsemblMetazoa" id="BGLB007150-PB"/>
    </source>
</evidence>
<organism evidence="2 3">
    <name type="scientific">Biomphalaria glabrata</name>
    <name type="common">Bloodfluke planorb</name>
    <name type="synonym">Freshwater snail</name>
    <dbReference type="NCBI Taxonomy" id="6526"/>
    <lineage>
        <taxon>Eukaryota</taxon>
        <taxon>Metazoa</taxon>
        <taxon>Spiralia</taxon>
        <taxon>Lophotrochozoa</taxon>
        <taxon>Mollusca</taxon>
        <taxon>Gastropoda</taxon>
        <taxon>Heterobranchia</taxon>
        <taxon>Euthyneura</taxon>
        <taxon>Panpulmonata</taxon>
        <taxon>Hygrophila</taxon>
        <taxon>Lymnaeoidea</taxon>
        <taxon>Planorbidae</taxon>
        <taxon>Biomphalaria</taxon>
    </lineage>
</organism>
<evidence type="ECO:0000256" key="1">
    <source>
        <dbReference type="SAM" id="MobiDB-lite"/>
    </source>
</evidence>
<feature type="region of interest" description="Disordered" evidence="1">
    <location>
        <begin position="1"/>
        <end position="49"/>
    </location>
</feature>
<dbReference type="KEGG" id="bgt:106065797"/>
<dbReference type="Proteomes" id="UP000076420">
    <property type="component" value="Unassembled WGS sequence"/>
</dbReference>
<dbReference type="AlphaFoldDB" id="A0A2C9JS50"/>
<proteinExistence type="predicted"/>
<dbReference type="EnsemblMetazoa" id="BGLB007150-RB">
    <property type="protein sequence ID" value="BGLB007150-PB"/>
    <property type="gene ID" value="BGLB007150"/>
</dbReference>